<evidence type="ECO:0000256" key="9">
    <source>
        <dbReference type="ARBA" id="ARBA00023242"/>
    </source>
</evidence>
<feature type="compositionally biased region" description="Polar residues" evidence="10">
    <location>
        <begin position="105"/>
        <end position="118"/>
    </location>
</feature>
<dbReference type="GO" id="GO:0008270">
    <property type="term" value="F:zinc ion binding"/>
    <property type="evidence" value="ECO:0007669"/>
    <property type="project" value="InterPro"/>
</dbReference>
<gene>
    <name evidence="15" type="ORF">F8388_026122</name>
    <name evidence="14" type="ORF">G4B88_008412</name>
</gene>
<feature type="domain" description="Pre-SET" evidence="12">
    <location>
        <begin position="311"/>
        <end position="410"/>
    </location>
</feature>
<dbReference type="PROSITE" id="PS50280">
    <property type="entry name" value="SET"/>
    <property type="match status" value="1"/>
</dbReference>
<evidence type="ECO:0000256" key="8">
    <source>
        <dbReference type="ARBA" id="ARBA00022833"/>
    </source>
</evidence>
<keyword evidence="7" id="KW-0479">Metal-binding</keyword>
<feature type="region of interest" description="Disordered" evidence="10">
    <location>
        <begin position="151"/>
        <end position="175"/>
    </location>
</feature>
<comment type="subcellular location">
    <subcellularLocation>
        <location evidence="2">Chromosome</location>
    </subcellularLocation>
    <subcellularLocation>
        <location evidence="1">Nucleus</location>
    </subcellularLocation>
</comment>
<evidence type="ECO:0000259" key="13">
    <source>
        <dbReference type="PROSITE" id="PS50868"/>
    </source>
</evidence>
<dbReference type="Proteomes" id="UP000525078">
    <property type="component" value="Unassembled WGS sequence"/>
</dbReference>
<evidence type="ECO:0000256" key="10">
    <source>
        <dbReference type="SAM" id="MobiDB-lite"/>
    </source>
</evidence>
<evidence type="ECO:0000313" key="16">
    <source>
        <dbReference type="Proteomes" id="UP000525078"/>
    </source>
</evidence>
<evidence type="ECO:0000256" key="3">
    <source>
        <dbReference type="ARBA" id="ARBA00022454"/>
    </source>
</evidence>
<comment type="caution">
    <text evidence="14">The sequence shown here is derived from an EMBL/GenBank/DDBJ whole genome shotgun (WGS) entry which is preliminary data.</text>
</comment>
<dbReference type="AlphaFoldDB" id="A0A7J6G2H4"/>
<dbReference type="InterPro" id="IPR046341">
    <property type="entry name" value="SET_dom_sf"/>
</dbReference>
<keyword evidence="17" id="KW-1185">Reference proteome</keyword>
<dbReference type="InterPro" id="IPR003616">
    <property type="entry name" value="Post-SET_dom"/>
</dbReference>
<evidence type="ECO:0000256" key="5">
    <source>
        <dbReference type="ARBA" id="ARBA00022679"/>
    </source>
</evidence>
<keyword evidence="3" id="KW-0158">Chromosome</keyword>
<dbReference type="InterPro" id="IPR043017">
    <property type="entry name" value="WIYLD_dom_sf"/>
</dbReference>
<dbReference type="InterPro" id="IPR018848">
    <property type="entry name" value="WIYLD_domain"/>
</dbReference>
<dbReference type="Gene3D" id="2.170.270.10">
    <property type="entry name" value="SET domain"/>
    <property type="match status" value="1"/>
</dbReference>
<feature type="domain" description="SET" evidence="11">
    <location>
        <begin position="413"/>
        <end position="546"/>
    </location>
</feature>
<dbReference type="Gene3D" id="1.10.8.850">
    <property type="entry name" value="Histone-lysine N methyltransferase , C-terminal domain-like"/>
    <property type="match status" value="1"/>
</dbReference>
<evidence type="ECO:0000256" key="4">
    <source>
        <dbReference type="ARBA" id="ARBA00022603"/>
    </source>
</evidence>
<feature type="region of interest" description="Disordered" evidence="10">
    <location>
        <begin position="58"/>
        <end position="137"/>
    </location>
</feature>
<name>A0A7J6G2H4_CANSA</name>
<keyword evidence="4" id="KW-0489">Methyltransferase</keyword>
<reference evidence="16 17" key="1">
    <citation type="journal article" date="2020" name="bioRxiv">
        <title>Sequence and annotation of 42 cannabis genomes reveals extensive copy number variation in cannabinoid synthesis and pathogen resistance genes.</title>
        <authorList>
            <person name="Mckernan K.J."/>
            <person name="Helbert Y."/>
            <person name="Kane L.T."/>
            <person name="Ebling H."/>
            <person name="Zhang L."/>
            <person name="Liu B."/>
            <person name="Eaton Z."/>
            <person name="Mclaughlin S."/>
            <person name="Kingan S."/>
            <person name="Baybayan P."/>
            <person name="Concepcion G."/>
            <person name="Jordan M."/>
            <person name="Riva A."/>
            <person name="Barbazuk W."/>
            <person name="Harkins T."/>
        </authorList>
    </citation>
    <scope>NUCLEOTIDE SEQUENCE [LARGE SCALE GENOMIC DNA]</scope>
    <source>
        <strain evidence="16 17">cv. Jamaican Lion 4</strain>
        <strain evidence="14">Father</strain>
        <strain evidence="15">Mother</strain>
        <tissue evidence="14">Leaf</tissue>
    </source>
</reference>
<dbReference type="PANTHER" id="PTHR46450">
    <property type="entry name" value="INACTIVE HISTONE-LYSINE N-METHYLTRANSFERASE SUVR1-RELATED"/>
    <property type="match status" value="1"/>
</dbReference>
<evidence type="ECO:0000256" key="2">
    <source>
        <dbReference type="ARBA" id="ARBA00004286"/>
    </source>
</evidence>
<keyword evidence="6" id="KW-0949">S-adenosyl-L-methionine</keyword>
<evidence type="ECO:0000259" key="11">
    <source>
        <dbReference type="PROSITE" id="PS50280"/>
    </source>
</evidence>
<evidence type="ECO:0000313" key="15">
    <source>
        <dbReference type="EMBL" id="KAF4376322.1"/>
    </source>
</evidence>
<dbReference type="PROSITE" id="PS50867">
    <property type="entry name" value="PRE_SET"/>
    <property type="match status" value="1"/>
</dbReference>
<dbReference type="GO" id="GO:0005694">
    <property type="term" value="C:chromosome"/>
    <property type="evidence" value="ECO:0007669"/>
    <property type="project" value="UniProtKB-SubCell"/>
</dbReference>
<keyword evidence="8" id="KW-0862">Zinc</keyword>
<dbReference type="CDD" id="cd10538">
    <property type="entry name" value="SET_SETDB-like"/>
    <property type="match status" value="1"/>
</dbReference>
<dbReference type="FunFam" id="2.170.270.10:FF:000046">
    <property type="entry name" value="SET-domain containing protein lysine methyltransferase family protein"/>
    <property type="match status" value="1"/>
</dbReference>
<dbReference type="EMBL" id="JAATIQ010000155">
    <property type="protein sequence ID" value="KAF4376280.1"/>
    <property type="molecule type" value="Genomic_DNA"/>
</dbReference>
<evidence type="ECO:0000313" key="17">
    <source>
        <dbReference type="Proteomes" id="UP000583929"/>
    </source>
</evidence>
<feature type="compositionally biased region" description="Basic and acidic residues" evidence="10">
    <location>
        <begin position="58"/>
        <end position="104"/>
    </location>
</feature>
<dbReference type="Pfam" id="PF00856">
    <property type="entry name" value="SET"/>
    <property type="match status" value="1"/>
</dbReference>
<dbReference type="InterPro" id="IPR025776">
    <property type="entry name" value="SUVR4/1/2"/>
</dbReference>
<accession>A0A7J6G2H4</accession>
<dbReference type="PANTHER" id="PTHR46450:SF24">
    <property type="entry name" value="HISTONE-LYSINE N-METHYLTRANSFERASE SUVR4"/>
    <property type="match status" value="1"/>
</dbReference>
<protein>
    <submittedName>
        <fullName evidence="14">Uncharacterized protein</fullName>
    </submittedName>
</protein>
<keyword evidence="9" id="KW-0539">Nucleus</keyword>
<dbReference type="Proteomes" id="UP000583929">
    <property type="component" value="Unassembled WGS sequence"/>
</dbReference>
<evidence type="ECO:0000256" key="1">
    <source>
        <dbReference type="ARBA" id="ARBA00004123"/>
    </source>
</evidence>
<dbReference type="SMART" id="SM00468">
    <property type="entry name" value="PreSET"/>
    <property type="match status" value="1"/>
</dbReference>
<dbReference type="GO" id="GO:0005634">
    <property type="term" value="C:nucleus"/>
    <property type="evidence" value="ECO:0007669"/>
    <property type="project" value="UniProtKB-SubCell"/>
</dbReference>
<dbReference type="GO" id="GO:0032259">
    <property type="term" value="P:methylation"/>
    <property type="evidence" value="ECO:0007669"/>
    <property type="project" value="UniProtKB-KW"/>
</dbReference>
<dbReference type="PROSITE" id="PS51580">
    <property type="entry name" value="SAM_MT43_3"/>
    <property type="match status" value="1"/>
</dbReference>
<dbReference type="PROSITE" id="PS50868">
    <property type="entry name" value="POST_SET"/>
    <property type="match status" value="1"/>
</dbReference>
<evidence type="ECO:0000256" key="6">
    <source>
        <dbReference type="ARBA" id="ARBA00022691"/>
    </source>
</evidence>
<dbReference type="SUPFAM" id="SSF82199">
    <property type="entry name" value="SET domain"/>
    <property type="match status" value="1"/>
</dbReference>
<dbReference type="InterPro" id="IPR007728">
    <property type="entry name" value="Pre-SET_dom"/>
</dbReference>
<dbReference type="Pfam" id="PF10440">
    <property type="entry name" value="WIYLD"/>
    <property type="match status" value="1"/>
</dbReference>
<evidence type="ECO:0000313" key="14">
    <source>
        <dbReference type="EMBL" id="KAF4376280.1"/>
    </source>
</evidence>
<sequence>MAHNHMNEALTVTRGLGIPDQEVIPVYKNLLKVYGDNLEFIAEENYRALVDAYFEQKDDSKQEGEVKGMKSGKEPERFLSVGKEERVFPKLDHTSKKPISKESKTPLTSSGSQLSKPSKPSESKYRLVHPPPRSNVENSNFIEQVKNKISLNTPPTAKPFDRPLGEPSSSHVSREKKLLLKPRKEKHYSPLSPRPISTIHPELRKPPVKVGVKMDNPPLEVGVKMDNPPLKKANTCENGDTHPFFKVQKKPYNFLEDISKGTEKVGISLLDEIGNERIPKFNYIPQSIIYQNANINISLARIVDEDCCSSCSGDCLSSSLPCACACETGGEFAYTPQGLLKEKFLKACIDMKEQPEDHHFVYCTDCPIERSRNDDKFEKCKGHLVRKFIKECWRKCGCDMKCGNRVVQRGISRRLQVFFTSEGKGWGVRPLDPLPEGAFVCEYIGEVLTNMELYNRNKKSSKDRHTYPVTLDADWGSEGFLKDEEALCLDGTYHGNVSRFINHRCSDPNLVDIPVEVETPDRHFYHLAFFTTRKVAALEELTWDYGIDFNDKYHPIKAFRCSCGSPNCRDKTRKRLDFETLSKAVVLLSLSKTRRVVFPPTTSWSLPSLVSSSAALRCLVYLGNELMDWACLDRVWGSDQFAFFFQSSSSRKRLLVCSTLAISSSPWPTFALAIGSSPASPSSVGNKSNVYNISKESRDRKPLTSIGFKISYNKLFVVSDQP</sequence>
<feature type="domain" description="Post-SET" evidence="13">
    <location>
        <begin position="557"/>
        <end position="573"/>
    </location>
</feature>
<dbReference type="SMART" id="SM00317">
    <property type="entry name" value="SET"/>
    <property type="match status" value="1"/>
</dbReference>
<proteinExistence type="predicted"/>
<evidence type="ECO:0000259" key="12">
    <source>
        <dbReference type="PROSITE" id="PS50867"/>
    </source>
</evidence>
<keyword evidence="5" id="KW-0808">Transferase</keyword>
<organism evidence="14 17">
    <name type="scientific">Cannabis sativa</name>
    <name type="common">Hemp</name>
    <name type="synonym">Marijuana</name>
    <dbReference type="NCBI Taxonomy" id="3483"/>
    <lineage>
        <taxon>Eukaryota</taxon>
        <taxon>Viridiplantae</taxon>
        <taxon>Streptophyta</taxon>
        <taxon>Embryophyta</taxon>
        <taxon>Tracheophyta</taxon>
        <taxon>Spermatophyta</taxon>
        <taxon>Magnoliopsida</taxon>
        <taxon>eudicotyledons</taxon>
        <taxon>Gunneridae</taxon>
        <taxon>Pentapetalae</taxon>
        <taxon>rosids</taxon>
        <taxon>fabids</taxon>
        <taxon>Rosales</taxon>
        <taxon>Cannabaceae</taxon>
        <taxon>Cannabis</taxon>
    </lineage>
</organism>
<evidence type="ECO:0000256" key="7">
    <source>
        <dbReference type="ARBA" id="ARBA00022723"/>
    </source>
</evidence>
<dbReference type="GO" id="GO:0042054">
    <property type="term" value="F:histone methyltransferase activity"/>
    <property type="evidence" value="ECO:0007669"/>
    <property type="project" value="InterPro"/>
</dbReference>
<dbReference type="InterPro" id="IPR001214">
    <property type="entry name" value="SET_dom"/>
</dbReference>
<dbReference type="EMBL" id="JAATIP010000085">
    <property type="protein sequence ID" value="KAF4376322.1"/>
    <property type="molecule type" value="Genomic_DNA"/>
</dbReference>